<proteinExistence type="predicted"/>
<keyword evidence="2" id="KW-1185">Reference proteome</keyword>
<organism evidence="1 2">
    <name type="scientific">Hypoxylon rubiginosum</name>
    <dbReference type="NCBI Taxonomy" id="110542"/>
    <lineage>
        <taxon>Eukaryota</taxon>
        <taxon>Fungi</taxon>
        <taxon>Dikarya</taxon>
        <taxon>Ascomycota</taxon>
        <taxon>Pezizomycotina</taxon>
        <taxon>Sordariomycetes</taxon>
        <taxon>Xylariomycetidae</taxon>
        <taxon>Xylariales</taxon>
        <taxon>Hypoxylaceae</taxon>
        <taxon>Hypoxylon</taxon>
    </lineage>
</organism>
<protein>
    <submittedName>
        <fullName evidence="1">Uncharacterized protein</fullName>
    </submittedName>
</protein>
<dbReference type="Proteomes" id="UP001497700">
    <property type="component" value="Unassembled WGS sequence"/>
</dbReference>
<comment type="caution">
    <text evidence="1">The sequence shown here is derived from an EMBL/GenBank/DDBJ whole genome shotgun (WGS) entry which is preliminary data.</text>
</comment>
<reference evidence="1 2" key="1">
    <citation type="journal article" date="2022" name="New Phytol.">
        <title>Ecological generalism drives hyperdiversity of secondary metabolite gene clusters in xylarialean endophytes.</title>
        <authorList>
            <person name="Franco M.E.E."/>
            <person name="Wisecaver J.H."/>
            <person name="Arnold A.E."/>
            <person name="Ju Y.M."/>
            <person name="Slot J.C."/>
            <person name="Ahrendt S."/>
            <person name="Moore L.P."/>
            <person name="Eastman K.E."/>
            <person name="Scott K."/>
            <person name="Konkel Z."/>
            <person name="Mondo S.J."/>
            <person name="Kuo A."/>
            <person name="Hayes R.D."/>
            <person name="Haridas S."/>
            <person name="Andreopoulos B."/>
            <person name="Riley R."/>
            <person name="LaButti K."/>
            <person name="Pangilinan J."/>
            <person name="Lipzen A."/>
            <person name="Amirebrahimi M."/>
            <person name="Yan J."/>
            <person name="Adam C."/>
            <person name="Keymanesh K."/>
            <person name="Ng V."/>
            <person name="Louie K."/>
            <person name="Northen T."/>
            <person name="Drula E."/>
            <person name="Henrissat B."/>
            <person name="Hsieh H.M."/>
            <person name="Youens-Clark K."/>
            <person name="Lutzoni F."/>
            <person name="Miadlikowska J."/>
            <person name="Eastwood D.C."/>
            <person name="Hamelin R.C."/>
            <person name="Grigoriev I.V."/>
            <person name="U'Ren J.M."/>
        </authorList>
    </citation>
    <scope>NUCLEOTIDE SEQUENCE [LARGE SCALE GENOMIC DNA]</scope>
    <source>
        <strain evidence="1 2">CBS 119005</strain>
    </source>
</reference>
<gene>
    <name evidence="1" type="ORF">F4820DRAFT_401384</name>
</gene>
<accession>A0ACB9ZHF1</accession>
<evidence type="ECO:0000313" key="2">
    <source>
        <dbReference type="Proteomes" id="UP001497700"/>
    </source>
</evidence>
<name>A0ACB9ZHF1_9PEZI</name>
<sequence length="257" mass="28963">MDYGLHDQHASYILSQSNRGEEDTNLDASWVMLSRAGDIEPLPHESILHKTRGRIALSITAPNQPQDVPPLNIKSENGTAYITNQRLIYLPSKPTDQFKSFSSKILGCQDTRMNSSWIGPWYWEASVRPVPDGNIPPEFPRVILKLTFKDGGSSEFEAKFVELKGRLHHAAQIAEESGQSNWAQTVHDEQLPEYSAPQGSDNPNQAREVAQRADEAVRGEQANQQMPDEPPPNYDEAQAQAVSMRFDEHMREEAERQ</sequence>
<evidence type="ECO:0000313" key="1">
    <source>
        <dbReference type="EMBL" id="KAI4871086.1"/>
    </source>
</evidence>
<dbReference type="EMBL" id="MU393421">
    <property type="protein sequence ID" value="KAI4871086.1"/>
    <property type="molecule type" value="Genomic_DNA"/>
</dbReference>